<protein>
    <recommendedName>
        <fullName evidence="3">J domain-containing protein</fullName>
    </recommendedName>
</protein>
<dbReference type="PROSITE" id="PS50076">
    <property type="entry name" value="DNAJ_2"/>
    <property type="match status" value="1"/>
</dbReference>
<dbReference type="CDD" id="cd06257">
    <property type="entry name" value="DnaJ"/>
    <property type="match status" value="1"/>
</dbReference>
<keyword evidence="5" id="KW-1185">Reference proteome</keyword>
<feature type="region of interest" description="Disordered" evidence="2">
    <location>
        <begin position="259"/>
        <end position="281"/>
    </location>
</feature>
<dbReference type="PANTHER" id="PTHR36335:SF1">
    <property type="entry name" value="CHAPERONE DNAJ-DOMAIN SUPERFAMILY PROTEIN"/>
    <property type="match status" value="1"/>
</dbReference>
<keyword evidence="1" id="KW-0175">Coiled coil</keyword>
<feature type="compositionally biased region" description="Acidic residues" evidence="2">
    <location>
        <begin position="270"/>
        <end position="279"/>
    </location>
</feature>
<evidence type="ECO:0000256" key="2">
    <source>
        <dbReference type="SAM" id="MobiDB-lite"/>
    </source>
</evidence>
<dbReference type="EMBL" id="JAVIJP010000027">
    <property type="protein sequence ID" value="KAL3636176.1"/>
    <property type="molecule type" value="Genomic_DNA"/>
</dbReference>
<gene>
    <name evidence="4" type="ORF">CASFOL_020723</name>
</gene>
<dbReference type="SUPFAM" id="SSF46565">
    <property type="entry name" value="Chaperone J-domain"/>
    <property type="match status" value="1"/>
</dbReference>
<dbReference type="PANTHER" id="PTHR36335">
    <property type="entry name" value="CHAPERONE DNAJ-DOMAIN SUPERFAMILY PROTEIN"/>
    <property type="match status" value="1"/>
</dbReference>
<dbReference type="AlphaFoldDB" id="A0ABD3D5A7"/>
<proteinExistence type="predicted"/>
<evidence type="ECO:0000259" key="3">
    <source>
        <dbReference type="PROSITE" id="PS50076"/>
    </source>
</evidence>
<sequence>MSGLSIGRSLPRSCPGAKTLRRCRNNNVETDDVIIIDVETDSFDNVVIIDVPKSLPKKTQRSSMHHMEEKKPSFENVICLDDDESNDSAGTSSENFLDVSTPVRLSKCKRTYSGNASRRNCFGLTSDSETLSDSDYSDCEVVEDSSGEVQERWEKASSRRKRDFLNSHSDVRDDNNEKDDDSSCFRTKGDIYFGLADVHVEKNRKRTTKFRSRVHEEPMNKYTSETETLFHNQTDHSSTRLSDDEKGFVSRNSSLSKGFSGKLFRNSHDEESELQEDDISMLNIQQEEDKDIEKRSPSEETYIISVREKQKETDEYKRRMEEELASRNQALQIQAEEARNQKRLLKRKKAESLRLSDMERRQKERIEEVRNIQKKDEDNKNMKERILAEVMTELRKLEVSCNNMASLLHLLGISVGSWPNPSPQEVQTAYKRALLTFHPDRASQSDIRQQVEAEEKFKLLIRLKEKYKFT</sequence>
<evidence type="ECO:0000313" key="4">
    <source>
        <dbReference type="EMBL" id="KAL3636176.1"/>
    </source>
</evidence>
<dbReference type="Proteomes" id="UP001632038">
    <property type="component" value="Unassembled WGS sequence"/>
</dbReference>
<evidence type="ECO:0000256" key="1">
    <source>
        <dbReference type="SAM" id="Coils"/>
    </source>
</evidence>
<dbReference type="InterPro" id="IPR036869">
    <property type="entry name" value="J_dom_sf"/>
</dbReference>
<dbReference type="InterPro" id="IPR001623">
    <property type="entry name" value="DnaJ_domain"/>
</dbReference>
<name>A0ABD3D5A7_9LAMI</name>
<comment type="caution">
    <text evidence="4">The sequence shown here is derived from an EMBL/GenBank/DDBJ whole genome shotgun (WGS) entry which is preliminary data.</text>
</comment>
<evidence type="ECO:0000313" key="5">
    <source>
        <dbReference type="Proteomes" id="UP001632038"/>
    </source>
</evidence>
<feature type="domain" description="J" evidence="3">
    <location>
        <begin position="406"/>
        <end position="470"/>
    </location>
</feature>
<organism evidence="4 5">
    <name type="scientific">Castilleja foliolosa</name>
    <dbReference type="NCBI Taxonomy" id="1961234"/>
    <lineage>
        <taxon>Eukaryota</taxon>
        <taxon>Viridiplantae</taxon>
        <taxon>Streptophyta</taxon>
        <taxon>Embryophyta</taxon>
        <taxon>Tracheophyta</taxon>
        <taxon>Spermatophyta</taxon>
        <taxon>Magnoliopsida</taxon>
        <taxon>eudicotyledons</taxon>
        <taxon>Gunneridae</taxon>
        <taxon>Pentapetalae</taxon>
        <taxon>asterids</taxon>
        <taxon>lamiids</taxon>
        <taxon>Lamiales</taxon>
        <taxon>Orobanchaceae</taxon>
        <taxon>Pedicularideae</taxon>
        <taxon>Castillejinae</taxon>
        <taxon>Castilleja</taxon>
    </lineage>
</organism>
<accession>A0ABD3D5A7</accession>
<dbReference type="Gene3D" id="1.10.287.110">
    <property type="entry name" value="DnaJ domain"/>
    <property type="match status" value="1"/>
</dbReference>
<feature type="coiled-coil region" evidence="1">
    <location>
        <begin position="306"/>
        <end position="375"/>
    </location>
</feature>
<reference evidence="5" key="1">
    <citation type="journal article" date="2024" name="IScience">
        <title>Strigolactones Initiate the Formation of Haustorium-like Structures in Castilleja.</title>
        <authorList>
            <person name="Buerger M."/>
            <person name="Peterson D."/>
            <person name="Chory J."/>
        </authorList>
    </citation>
    <scope>NUCLEOTIDE SEQUENCE [LARGE SCALE GENOMIC DNA]</scope>
</reference>